<dbReference type="PROSITE" id="PS51462">
    <property type="entry name" value="NUDIX"/>
    <property type="match status" value="1"/>
</dbReference>
<sequence length="269" mass="29638">MSPFVFTAAGSTTGRVHLDLGGDDSRHDSSQQVEAVLVEALRTETEQAFAEHGWTRIETHVAGRDLTAQRVAQRAGLRREGRLRGAATDGDDLLVYARLVTDPAPGSRDGFTGILDSIMPLKRNIAQGVVWDEQGRVLLCETTYKRDWDLPGGIVDPDEPPSKTVERELHEELGADVVAGALLTVAWLPRYKGWSDATLFVFDLGSRDQLPEHLDLQTREIRAVHWADRATVATRCAPYAARLLHLLMDRRDAGATGTVYVVDGEPHEP</sequence>
<dbReference type="PROSITE" id="PS00893">
    <property type="entry name" value="NUDIX_BOX"/>
    <property type="match status" value="1"/>
</dbReference>
<evidence type="ECO:0000313" key="6">
    <source>
        <dbReference type="Proteomes" id="UP001157109"/>
    </source>
</evidence>
<dbReference type="InterPro" id="IPR016181">
    <property type="entry name" value="Acyl_CoA_acyltransferase"/>
</dbReference>
<dbReference type="Pfam" id="PF00293">
    <property type="entry name" value="NUDIX"/>
    <property type="match status" value="1"/>
</dbReference>
<keyword evidence="3" id="KW-0460">Magnesium</keyword>
<dbReference type="CDD" id="cd18876">
    <property type="entry name" value="NUDIX_Hydrolase"/>
    <property type="match status" value="1"/>
</dbReference>
<keyword evidence="6" id="KW-1185">Reference proteome</keyword>
<comment type="cofactor">
    <cofactor evidence="1">
        <name>Mg(2+)</name>
        <dbReference type="ChEBI" id="CHEBI:18420"/>
    </cofactor>
</comment>
<dbReference type="EMBL" id="BSUJ01000001">
    <property type="protein sequence ID" value="GMA21191.1"/>
    <property type="molecule type" value="Genomic_DNA"/>
</dbReference>
<keyword evidence="2" id="KW-0378">Hydrolase</keyword>
<dbReference type="Gene3D" id="3.40.630.30">
    <property type="match status" value="1"/>
</dbReference>
<evidence type="ECO:0000256" key="3">
    <source>
        <dbReference type="ARBA" id="ARBA00022842"/>
    </source>
</evidence>
<organism evidence="5 6">
    <name type="scientific">Arsenicicoccus piscis</name>
    <dbReference type="NCBI Taxonomy" id="673954"/>
    <lineage>
        <taxon>Bacteria</taxon>
        <taxon>Bacillati</taxon>
        <taxon>Actinomycetota</taxon>
        <taxon>Actinomycetes</taxon>
        <taxon>Micrococcales</taxon>
        <taxon>Intrasporangiaceae</taxon>
        <taxon>Arsenicicoccus</taxon>
    </lineage>
</organism>
<reference evidence="6" key="1">
    <citation type="journal article" date="2019" name="Int. J. Syst. Evol. Microbiol.">
        <title>The Global Catalogue of Microorganisms (GCM) 10K type strain sequencing project: providing services to taxonomists for standard genome sequencing and annotation.</title>
        <authorList>
            <consortium name="The Broad Institute Genomics Platform"/>
            <consortium name="The Broad Institute Genome Sequencing Center for Infectious Disease"/>
            <person name="Wu L."/>
            <person name="Ma J."/>
        </authorList>
    </citation>
    <scope>NUCLEOTIDE SEQUENCE [LARGE SCALE GENOMIC DNA]</scope>
    <source>
        <strain evidence="6">NBRC 105830</strain>
    </source>
</reference>
<dbReference type="SUPFAM" id="SSF55811">
    <property type="entry name" value="Nudix"/>
    <property type="match status" value="1"/>
</dbReference>
<protein>
    <recommendedName>
        <fullName evidence="4">Nudix hydrolase domain-containing protein</fullName>
    </recommendedName>
</protein>
<dbReference type="InterPro" id="IPR020084">
    <property type="entry name" value="NUDIX_hydrolase_CS"/>
</dbReference>
<gene>
    <name evidence="5" type="ORF">GCM10025862_32120</name>
</gene>
<dbReference type="InterPro" id="IPR015797">
    <property type="entry name" value="NUDIX_hydrolase-like_dom_sf"/>
</dbReference>
<dbReference type="Gene3D" id="3.90.79.10">
    <property type="entry name" value="Nucleoside Triphosphate Pyrophosphohydrolase"/>
    <property type="match status" value="1"/>
</dbReference>
<proteinExistence type="predicted"/>
<evidence type="ECO:0000259" key="4">
    <source>
        <dbReference type="PROSITE" id="PS51462"/>
    </source>
</evidence>
<accession>A0ABQ6HRU5</accession>
<evidence type="ECO:0000256" key="1">
    <source>
        <dbReference type="ARBA" id="ARBA00001946"/>
    </source>
</evidence>
<dbReference type="PANTHER" id="PTHR43046">
    <property type="entry name" value="GDP-MANNOSE MANNOSYL HYDROLASE"/>
    <property type="match status" value="1"/>
</dbReference>
<evidence type="ECO:0000313" key="5">
    <source>
        <dbReference type="EMBL" id="GMA21191.1"/>
    </source>
</evidence>
<dbReference type="InterPro" id="IPR000086">
    <property type="entry name" value="NUDIX_hydrolase_dom"/>
</dbReference>
<comment type="caution">
    <text evidence="5">The sequence shown here is derived from an EMBL/GenBank/DDBJ whole genome shotgun (WGS) entry which is preliminary data.</text>
</comment>
<name>A0ABQ6HRU5_9MICO</name>
<dbReference type="RefSeq" id="WP_241441477.1">
    <property type="nucleotide sequence ID" value="NZ_BSUJ01000001.1"/>
</dbReference>
<evidence type="ECO:0000256" key="2">
    <source>
        <dbReference type="ARBA" id="ARBA00022801"/>
    </source>
</evidence>
<feature type="domain" description="Nudix hydrolase" evidence="4">
    <location>
        <begin position="120"/>
        <end position="249"/>
    </location>
</feature>
<dbReference type="SUPFAM" id="SSF55729">
    <property type="entry name" value="Acyl-CoA N-acyltransferases (Nat)"/>
    <property type="match status" value="1"/>
</dbReference>
<dbReference type="Proteomes" id="UP001157109">
    <property type="component" value="Unassembled WGS sequence"/>
</dbReference>
<dbReference type="PANTHER" id="PTHR43046:SF12">
    <property type="entry name" value="GDP-MANNOSE MANNOSYL HYDROLASE"/>
    <property type="match status" value="1"/>
</dbReference>